<feature type="domain" description="Mur ligase C-terminal" evidence="1">
    <location>
        <begin position="433"/>
        <end position="561"/>
    </location>
</feature>
<dbReference type="PANTHER" id="PTHR23135">
    <property type="entry name" value="MUR LIGASE FAMILY MEMBER"/>
    <property type="match status" value="1"/>
</dbReference>
<reference evidence="3 4" key="1">
    <citation type="journal article" date="2014" name="Proc. Natl. Acad. Sci. U.S.A.">
        <title>Functional type 2 photosynthetic reaction centers found in the rare bacterial phylum Gemmatimonadetes.</title>
        <authorList>
            <person name="Zeng Y."/>
            <person name="Feng F."/>
            <person name="Medova H."/>
            <person name="Dean J."/>
            <person name="Koblizek M."/>
        </authorList>
    </citation>
    <scope>NUCLEOTIDE SEQUENCE [LARGE SCALE GENOMIC DNA]</scope>
    <source>
        <strain evidence="3 4">AP64</strain>
    </source>
</reference>
<evidence type="ECO:0000313" key="4">
    <source>
        <dbReference type="Proteomes" id="UP000076404"/>
    </source>
</evidence>
<sequence length="591" mass="62955">MLDSRRLTGANWWSEQPGAVLEVRNAEAIDRRALEQWPREVRVLCDALGWPSGSPNAQQHGVLSVCFLAAPLDGLMTATTVAEQAWVRAELWVRSQDGDADAAAWLLSSTPTVHDALRTRYDNERAPLVAACAVVAEATKRGCSWQLDEDMVSVGSGVYGLSWPLDRVPVAELVTWYTVADVPVVLVTGSNGKTTTTRLVTAMWRATGVTVGLSCSDGVFVHDDIGTRELAEGDYTGPGGARLVLRDRAVQAAVLETARGGMLRRGLATSRAHAAVITNISADHFGEYGVESLGDLARVKATVARILVPDALLVLNADDEHLRALGAAMEREHPNAVAWFSQDAAHPLVQRGVQLHGYGAVVCDGRLMLAEQGVWSDAGALLHMPLTLNGLAPHNVENALAASLAASVAGVPFAAVHRALHTFGADAGDNAGRLHRRVLGDVTVLVDYAHNPDGMRVLGATAMAIPAARRLLVLGQAGNRDDAQLVALAQAAWASARYDRVFLKEMPEMLRGREPGDVTRVLRAALLEAGAPADVISEWPSELDAVRAALAWAQPGDLLVLPTHAQKEVVDALLNALEAQGWYAGEPLAPL</sequence>
<dbReference type="Gene3D" id="3.40.1190.10">
    <property type="entry name" value="Mur-like, catalytic domain"/>
    <property type="match status" value="1"/>
</dbReference>
<dbReference type="SUPFAM" id="SSF53623">
    <property type="entry name" value="MurD-like peptide ligases, catalytic domain"/>
    <property type="match status" value="1"/>
</dbReference>
<dbReference type="STRING" id="1379270.GEMMAAP_14720"/>
<dbReference type="Pfam" id="PF08245">
    <property type="entry name" value="Mur_ligase_M"/>
    <property type="match status" value="1"/>
</dbReference>
<dbReference type="KEGG" id="gph:GEMMAAP_14720"/>
<dbReference type="InterPro" id="IPR036565">
    <property type="entry name" value="Mur-like_cat_sf"/>
</dbReference>
<accession>A0A145Q4U5</accession>
<dbReference type="InterPro" id="IPR036615">
    <property type="entry name" value="Mur_ligase_C_dom_sf"/>
</dbReference>
<dbReference type="Proteomes" id="UP000076404">
    <property type="component" value="Chromosome"/>
</dbReference>
<name>A0A145Q4U5_9BACT</name>
<gene>
    <name evidence="3" type="ORF">GEMMAAP_14720</name>
</gene>
<dbReference type="EMBL" id="CP011454">
    <property type="protein sequence ID" value="AMW06892.1"/>
    <property type="molecule type" value="Genomic_DNA"/>
</dbReference>
<dbReference type="PANTHER" id="PTHR23135:SF18">
    <property type="entry name" value="CYANOPHYCIN SYNTHETASE"/>
    <property type="match status" value="1"/>
</dbReference>
<evidence type="ECO:0008006" key="5">
    <source>
        <dbReference type="Google" id="ProtNLM"/>
    </source>
</evidence>
<dbReference type="InterPro" id="IPR004101">
    <property type="entry name" value="Mur_ligase_C"/>
</dbReference>
<dbReference type="GO" id="GO:0016881">
    <property type="term" value="F:acid-amino acid ligase activity"/>
    <property type="evidence" value="ECO:0007669"/>
    <property type="project" value="InterPro"/>
</dbReference>
<evidence type="ECO:0000313" key="3">
    <source>
        <dbReference type="EMBL" id="AMW06892.1"/>
    </source>
</evidence>
<dbReference type="SUPFAM" id="SSF53244">
    <property type="entry name" value="MurD-like peptide ligases, peptide-binding domain"/>
    <property type="match status" value="1"/>
</dbReference>
<evidence type="ECO:0000259" key="1">
    <source>
        <dbReference type="Pfam" id="PF02875"/>
    </source>
</evidence>
<feature type="domain" description="Mur ligase central" evidence="2">
    <location>
        <begin position="187"/>
        <end position="406"/>
    </location>
</feature>
<dbReference type="GO" id="GO:0005524">
    <property type="term" value="F:ATP binding"/>
    <property type="evidence" value="ECO:0007669"/>
    <property type="project" value="InterPro"/>
</dbReference>
<proteinExistence type="predicted"/>
<dbReference type="AlphaFoldDB" id="A0A145Q4U5"/>
<dbReference type="eggNOG" id="COG0769">
    <property type="taxonomic scope" value="Bacteria"/>
</dbReference>
<dbReference type="Pfam" id="PF02875">
    <property type="entry name" value="Mur_ligase_C"/>
    <property type="match status" value="1"/>
</dbReference>
<evidence type="ECO:0000259" key="2">
    <source>
        <dbReference type="Pfam" id="PF08245"/>
    </source>
</evidence>
<protein>
    <recommendedName>
        <fullName evidence="5">Mur ligase</fullName>
    </recommendedName>
</protein>
<dbReference type="Gene3D" id="3.90.190.20">
    <property type="entry name" value="Mur ligase, C-terminal domain"/>
    <property type="match status" value="1"/>
</dbReference>
<keyword evidence="4" id="KW-1185">Reference proteome</keyword>
<dbReference type="InterPro" id="IPR013221">
    <property type="entry name" value="Mur_ligase_cen"/>
</dbReference>
<reference evidence="3 4" key="2">
    <citation type="journal article" date="2016" name="Environ. Microbiol. Rep.">
        <title>Metagenomic evidence for the presence of phototrophic Gemmatimonadetes bacteria in diverse environments.</title>
        <authorList>
            <person name="Zeng Y."/>
            <person name="Baumbach J."/>
            <person name="Barbosa E.G."/>
            <person name="Azevedo V."/>
            <person name="Zhang C."/>
            <person name="Koblizek M."/>
        </authorList>
    </citation>
    <scope>NUCLEOTIDE SEQUENCE [LARGE SCALE GENOMIC DNA]</scope>
    <source>
        <strain evidence="3 4">AP64</strain>
    </source>
</reference>
<organism evidence="3 4">
    <name type="scientific">Gemmatimonas phototrophica</name>
    <dbReference type="NCBI Taxonomy" id="1379270"/>
    <lineage>
        <taxon>Bacteria</taxon>
        <taxon>Pseudomonadati</taxon>
        <taxon>Gemmatimonadota</taxon>
        <taxon>Gemmatimonadia</taxon>
        <taxon>Gemmatimonadales</taxon>
        <taxon>Gemmatimonadaceae</taxon>
        <taxon>Gemmatimonas</taxon>
    </lineage>
</organism>